<dbReference type="STRING" id="634771.SAMN04488128_1021139"/>
<dbReference type="CDD" id="cd00038">
    <property type="entry name" value="CAP_ED"/>
    <property type="match status" value="1"/>
</dbReference>
<dbReference type="EMBL" id="FUWZ01000002">
    <property type="protein sequence ID" value="SKA15277.1"/>
    <property type="molecule type" value="Genomic_DNA"/>
</dbReference>
<keyword evidence="1" id="KW-0805">Transcription regulation</keyword>
<dbReference type="PANTHER" id="PTHR24567">
    <property type="entry name" value="CRP FAMILY TRANSCRIPTIONAL REGULATORY PROTEIN"/>
    <property type="match status" value="1"/>
</dbReference>
<keyword evidence="7" id="KW-1185">Reference proteome</keyword>
<dbReference type="SUPFAM" id="SSF46785">
    <property type="entry name" value="Winged helix' DNA-binding domain"/>
    <property type="match status" value="1"/>
</dbReference>
<accession>A0A1T4RH98</accession>
<dbReference type="GO" id="GO:0005829">
    <property type="term" value="C:cytosol"/>
    <property type="evidence" value="ECO:0007669"/>
    <property type="project" value="TreeGrafter"/>
</dbReference>
<keyword evidence="2" id="KW-0238">DNA-binding</keyword>
<dbReference type="CDD" id="cd00092">
    <property type="entry name" value="HTH_CRP"/>
    <property type="match status" value="1"/>
</dbReference>
<proteinExistence type="predicted"/>
<dbReference type="InterPro" id="IPR036388">
    <property type="entry name" value="WH-like_DNA-bd_sf"/>
</dbReference>
<dbReference type="Pfam" id="PF00027">
    <property type="entry name" value="cNMP_binding"/>
    <property type="match status" value="1"/>
</dbReference>
<dbReference type="InterPro" id="IPR050397">
    <property type="entry name" value="Env_Response_Regulators"/>
</dbReference>
<evidence type="ECO:0000313" key="6">
    <source>
        <dbReference type="EMBL" id="SKA15277.1"/>
    </source>
</evidence>
<dbReference type="SMART" id="SM00419">
    <property type="entry name" value="HTH_CRP"/>
    <property type="match status" value="1"/>
</dbReference>
<feature type="domain" description="Cyclic nucleotide-binding" evidence="4">
    <location>
        <begin position="35"/>
        <end position="155"/>
    </location>
</feature>
<dbReference type="InterPro" id="IPR014710">
    <property type="entry name" value="RmlC-like_jellyroll"/>
</dbReference>
<dbReference type="SUPFAM" id="SSF51206">
    <property type="entry name" value="cAMP-binding domain-like"/>
    <property type="match status" value="1"/>
</dbReference>
<evidence type="ECO:0000259" key="4">
    <source>
        <dbReference type="PROSITE" id="PS50042"/>
    </source>
</evidence>
<keyword evidence="3" id="KW-0804">Transcription</keyword>
<evidence type="ECO:0000313" key="7">
    <source>
        <dbReference type="Proteomes" id="UP000190367"/>
    </source>
</evidence>
<evidence type="ECO:0000259" key="5">
    <source>
        <dbReference type="PROSITE" id="PS51063"/>
    </source>
</evidence>
<dbReference type="PANTHER" id="PTHR24567:SF74">
    <property type="entry name" value="HTH-TYPE TRANSCRIPTIONAL REGULATOR ARCR"/>
    <property type="match status" value="1"/>
</dbReference>
<dbReference type="Pfam" id="PF13545">
    <property type="entry name" value="HTH_Crp_2"/>
    <property type="match status" value="1"/>
</dbReference>
<gene>
    <name evidence="6" type="ORF">SAMN04488128_1021139</name>
</gene>
<dbReference type="InterPro" id="IPR018490">
    <property type="entry name" value="cNMP-bd_dom_sf"/>
</dbReference>
<dbReference type="PRINTS" id="PR00034">
    <property type="entry name" value="HTHCRP"/>
</dbReference>
<dbReference type="AlphaFoldDB" id="A0A1T4RH98"/>
<dbReference type="Proteomes" id="UP000190367">
    <property type="component" value="Unassembled WGS sequence"/>
</dbReference>
<evidence type="ECO:0000256" key="3">
    <source>
        <dbReference type="ARBA" id="ARBA00023163"/>
    </source>
</evidence>
<dbReference type="InterPro" id="IPR000595">
    <property type="entry name" value="cNMP-bd_dom"/>
</dbReference>
<dbReference type="Gene3D" id="2.60.120.10">
    <property type="entry name" value="Jelly Rolls"/>
    <property type="match status" value="1"/>
</dbReference>
<dbReference type="GO" id="GO:0003700">
    <property type="term" value="F:DNA-binding transcription factor activity"/>
    <property type="evidence" value="ECO:0007669"/>
    <property type="project" value="TreeGrafter"/>
</dbReference>
<protein>
    <submittedName>
        <fullName evidence="6">CRP/FNR family transcriptional regulator, anaerobic regulatory protein</fullName>
    </submittedName>
</protein>
<evidence type="ECO:0000256" key="2">
    <source>
        <dbReference type="ARBA" id="ARBA00023125"/>
    </source>
</evidence>
<dbReference type="InterPro" id="IPR012318">
    <property type="entry name" value="HTH_CRP"/>
</dbReference>
<sequence>MLWLRSCKLVLLQIDMGSTIQNPACQHCRDRFSSIFCKAEQCNLEQIDQAKVCSVYKKGQVIFHEGAYPFGVYCINDGKIKLSHSGDDGREQIIRLVKAGDIMGYKALLSNERYTATATALEDSSICFVPKDLFMSILQKDASLSFEMMRILSSELRKAELKITHLAQKPVRERLAETLLFIKETYGVEADGHTLSVRLSREEIANLVGTATESAIRLLSEFKKDGMIELEGKKIRLLDLQQIVKTANLQD</sequence>
<dbReference type="PROSITE" id="PS50042">
    <property type="entry name" value="CNMP_BINDING_3"/>
    <property type="match status" value="1"/>
</dbReference>
<reference evidence="7" key="1">
    <citation type="submission" date="2017-02" db="EMBL/GenBank/DDBJ databases">
        <authorList>
            <person name="Varghese N."/>
            <person name="Submissions S."/>
        </authorList>
    </citation>
    <scope>NUCLEOTIDE SEQUENCE [LARGE SCALE GENOMIC DNA]</scope>
    <source>
        <strain evidence="7">DSM 22224</strain>
    </source>
</reference>
<dbReference type="Gene3D" id="1.10.10.10">
    <property type="entry name" value="Winged helix-like DNA-binding domain superfamily/Winged helix DNA-binding domain"/>
    <property type="match status" value="1"/>
</dbReference>
<name>A0A1T4RH98_9BACT</name>
<dbReference type="GO" id="GO:0003677">
    <property type="term" value="F:DNA binding"/>
    <property type="evidence" value="ECO:0007669"/>
    <property type="project" value="UniProtKB-KW"/>
</dbReference>
<feature type="domain" description="HTH crp-type" evidence="5">
    <location>
        <begin position="169"/>
        <end position="241"/>
    </location>
</feature>
<evidence type="ECO:0000256" key="1">
    <source>
        <dbReference type="ARBA" id="ARBA00023015"/>
    </source>
</evidence>
<organism evidence="6 7">
    <name type="scientific">Chitinophaga eiseniae</name>
    <dbReference type="NCBI Taxonomy" id="634771"/>
    <lineage>
        <taxon>Bacteria</taxon>
        <taxon>Pseudomonadati</taxon>
        <taxon>Bacteroidota</taxon>
        <taxon>Chitinophagia</taxon>
        <taxon>Chitinophagales</taxon>
        <taxon>Chitinophagaceae</taxon>
        <taxon>Chitinophaga</taxon>
    </lineage>
</organism>
<dbReference type="InterPro" id="IPR036390">
    <property type="entry name" value="WH_DNA-bd_sf"/>
</dbReference>
<dbReference type="PROSITE" id="PS51063">
    <property type="entry name" value="HTH_CRP_2"/>
    <property type="match status" value="1"/>
</dbReference>
<dbReference type="SMART" id="SM00100">
    <property type="entry name" value="cNMP"/>
    <property type="match status" value="1"/>
</dbReference>